<evidence type="ECO:0000256" key="1">
    <source>
        <dbReference type="ARBA" id="ARBA00011073"/>
    </source>
</evidence>
<keyword evidence="12" id="KW-1185">Reference proteome</keyword>
<dbReference type="Pfam" id="PF00082">
    <property type="entry name" value="Peptidase_S8"/>
    <property type="match status" value="1"/>
</dbReference>
<evidence type="ECO:0000256" key="2">
    <source>
        <dbReference type="ARBA" id="ARBA00022670"/>
    </source>
</evidence>
<dbReference type="CDD" id="cd04077">
    <property type="entry name" value="Peptidases_S8_PCSK9_ProteinaseK_like"/>
    <property type="match status" value="1"/>
</dbReference>
<dbReference type="STRING" id="1408250.Q760_05560"/>
<dbReference type="Pfam" id="PF00041">
    <property type="entry name" value="fn3"/>
    <property type="match status" value="1"/>
</dbReference>
<dbReference type="PRINTS" id="PR00723">
    <property type="entry name" value="SUBTILISIN"/>
</dbReference>
<evidence type="ECO:0000313" key="12">
    <source>
        <dbReference type="Proteomes" id="UP000029833"/>
    </source>
</evidence>
<dbReference type="GO" id="GO:0005615">
    <property type="term" value="C:extracellular space"/>
    <property type="evidence" value="ECO:0007669"/>
    <property type="project" value="TreeGrafter"/>
</dbReference>
<feature type="active site" description="Charge relay system" evidence="7">
    <location>
        <position position="334"/>
    </location>
</feature>
<keyword evidence="6" id="KW-0624">Polysaccharide degradation</keyword>
<dbReference type="PROSITE" id="PS00138">
    <property type="entry name" value="SUBTILASE_SER"/>
    <property type="match status" value="1"/>
</dbReference>
<dbReference type="GO" id="GO:0004252">
    <property type="term" value="F:serine-type endopeptidase activity"/>
    <property type="evidence" value="ECO:0007669"/>
    <property type="project" value="UniProtKB-UniRule"/>
</dbReference>
<evidence type="ECO:0000313" key="11">
    <source>
        <dbReference type="EMBL" id="KGM00852.1"/>
    </source>
</evidence>
<dbReference type="InterPro" id="IPR013783">
    <property type="entry name" value="Ig-like_fold"/>
</dbReference>
<dbReference type="PANTHER" id="PTHR43806:SF11">
    <property type="entry name" value="CEREVISIN-RELATED"/>
    <property type="match status" value="1"/>
</dbReference>
<dbReference type="InterPro" id="IPR000209">
    <property type="entry name" value="Peptidase_S8/S53_dom"/>
</dbReference>
<dbReference type="Gene3D" id="2.60.40.10">
    <property type="entry name" value="Immunoglobulins"/>
    <property type="match status" value="1"/>
</dbReference>
<keyword evidence="9" id="KW-0732">Signal</keyword>
<feature type="active site" description="Charge relay system" evidence="7">
    <location>
        <position position="182"/>
    </location>
</feature>
<gene>
    <name evidence="11" type="ORF">Q760_05560</name>
</gene>
<dbReference type="InterPro" id="IPR036116">
    <property type="entry name" value="FN3_sf"/>
</dbReference>
<dbReference type="PROSITE" id="PS00137">
    <property type="entry name" value="SUBTILASE_HIS"/>
    <property type="match status" value="1"/>
</dbReference>
<dbReference type="SUPFAM" id="SSF49265">
    <property type="entry name" value="Fibronectin type III"/>
    <property type="match status" value="1"/>
</dbReference>
<evidence type="ECO:0000256" key="9">
    <source>
        <dbReference type="SAM" id="SignalP"/>
    </source>
</evidence>
<dbReference type="InterPro" id="IPR036852">
    <property type="entry name" value="Peptidase_S8/S53_dom_sf"/>
</dbReference>
<dbReference type="InterPro" id="IPR022398">
    <property type="entry name" value="Peptidase_S8_His-AS"/>
</dbReference>
<comment type="caution">
    <text evidence="11">The sequence shown here is derived from an EMBL/GenBank/DDBJ whole genome shotgun (WGS) entry which is preliminary data.</text>
</comment>
<dbReference type="EMBL" id="AXNT01000155">
    <property type="protein sequence ID" value="KGM00852.1"/>
    <property type="molecule type" value="Genomic_DNA"/>
</dbReference>
<dbReference type="FunFam" id="3.40.50.200:FF:000014">
    <property type="entry name" value="Proteinase K"/>
    <property type="match status" value="1"/>
</dbReference>
<keyword evidence="4 7" id="KW-0720">Serine protease</keyword>
<dbReference type="PROSITE" id="PS00136">
    <property type="entry name" value="SUBTILASE_ASP"/>
    <property type="match status" value="1"/>
</dbReference>
<feature type="domain" description="Fibronectin type-III" evidence="10">
    <location>
        <begin position="399"/>
        <end position="490"/>
    </location>
</feature>
<keyword evidence="2 7" id="KW-0645">Protease</keyword>
<keyword evidence="6" id="KW-0119">Carbohydrate metabolism</keyword>
<sequence length="606" mass="61225">MPGRGTGARSTVAALALSTVALVASPVAGYAAAGPVVPTETETGFTVQVDEGRQDVVRAQLDELGITPTQEYDSAIDGFAIDVTPEQASAVEAIPEVATVRPENVFTAADSTWPMSWGVDRIDQPALPLDSSFTYPPSAGAGVRVYVLDTGVDAAHESFTGRVEAGFDVFEGGAGNTDCAGHGTHVAGIVASNAAGIAIRAHVVPVRVLDCAGTGDTSTVLSGVEWVLDDHEPGTPAVVNLSLGGPADPFVDAAVEELRAAGLFVTVAAGNAGVDACAVSPARTPGGYTVGATTRTDARWASSNWGPCVDLFAPGAEINSMLPNLRSGVASGTSQAAPHVAGAAALYLGEHPGATAAQVEAAIDAAATPGVVTSAGAGSTTALLSTRSLVAPAPEDPLPPTGLRTTRVARTSATVVWDAPLGGPTPTDYRVWLGDEAGSSTLVDDGVSTTRSVTLTGLQGREYYFVRVETVAGERISWASPALTFLTSGNQAPVGNFEQLTASGTSVTLSGWAVDPDVAAPIDVHFYVNGAWGGSTSTTGVRTDVAAAYPGTGNQHGFSRSFTAGAGTHQVCAYAIDTESAASTPLGCRSVTVAGPPANRLPLANF</sequence>
<evidence type="ECO:0000256" key="6">
    <source>
        <dbReference type="ARBA" id="ARBA00023326"/>
    </source>
</evidence>
<dbReference type="PANTHER" id="PTHR43806">
    <property type="entry name" value="PEPTIDASE S8"/>
    <property type="match status" value="1"/>
</dbReference>
<feature type="active site" description="Charge relay system" evidence="7">
    <location>
        <position position="149"/>
    </location>
</feature>
<dbReference type="InterPro" id="IPR023827">
    <property type="entry name" value="Peptidase_S8_Asp-AS"/>
</dbReference>
<feature type="non-terminal residue" evidence="11">
    <location>
        <position position="606"/>
    </location>
</feature>
<reference evidence="11 12" key="1">
    <citation type="submission" date="2013-10" db="EMBL/GenBank/DDBJ databases">
        <authorList>
            <person name="Wang G."/>
            <person name="Zhuang W."/>
        </authorList>
    </citation>
    <scope>NUCLEOTIDE SEQUENCE [LARGE SCALE GENOMIC DNA]</scope>
    <source>
        <strain evidence="11 12">DSM 20118</strain>
    </source>
</reference>
<comment type="similarity">
    <text evidence="1 7 8">Belongs to the peptidase S8 family.</text>
</comment>
<evidence type="ECO:0000256" key="4">
    <source>
        <dbReference type="ARBA" id="ARBA00022825"/>
    </source>
</evidence>
<dbReference type="GO" id="GO:0000272">
    <property type="term" value="P:polysaccharide catabolic process"/>
    <property type="evidence" value="ECO:0007669"/>
    <property type="project" value="UniProtKB-KW"/>
</dbReference>
<proteinExistence type="inferred from homology"/>
<dbReference type="PROSITE" id="PS50853">
    <property type="entry name" value="FN3"/>
    <property type="match status" value="1"/>
</dbReference>
<dbReference type="CDD" id="cd00063">
    <property type="entry name" value="FN3"/>
    <property type="match status" value="1"/>
</dbReference>
<dbReference type="InterPro" id="IPR023828">
    <property type="entry name" value="Peptidase_S8_Ser-AS"/>
</dbReference>
<organism evidence="11 12">
    <name type="scientific">Cellulomonas cellasea DSM 20118</name>
    <dbReference type="NCBI Taxonomy" id="1408250"/>
    <lineage>
        <taxon>Bacteria</taxon>
        <taxon>Bacillati</taxon>
        <taxon>Actinomycetota</taxon>
        <taxon>Actinomycetes</taxon>
        <taxon>Micrococcales</taxon>
        <taxon>Cellulomonadaceae</taxon>
        <taxon>Cellulomonas</taxon>
    </lineage>
</organism>
<protein>
    <recommendedName>
        <fullName evidence="10">Fibronectin type-III domain-containing protein</fullName>
    </recommendedName>
</protein>
<dbReference type="Proteomes" id="UP000029833">
    <property type="component" value="Unassembled WGS sequence"/>
</dbReference>
<dbReference type="InterPro" id="IPR050131">
    <property type="entry name" value="Peptidase_S8_subtilisin-like"/>
</dbReference>
<dbReference type="PROSITE" id="PS51892">
    <property type="entry name" value="SUBTILASE"/>
    <property type="match status" value="1"/>
</dbReference>
<dbReference type="GO" id="GO:0016798">
    <property type="term" value="F:hydrolase activity, acting on glycosyl bonds"/>
    <property type="evidence" value="ECO:0007669"/>
    <property type="project" value="UniProtKB-KW"/>
</dbReference>
<dbReference type="SUPFAM" id="SSF52743">
    <property type="entry name" value="Subtilisin-like"/>
    <property type="match status" value="1"/>
</dbReference>
<dbReference type="SMART" id="SM00060">
    <property type="entry name" value="FN3"/>
    <property type="match status" value="1"/>
</dbReference>
<accession>A0A0A0B3S4</accession>
<dbReference type="InterPro" id="IPR015500">
    <property type="entry name" value="Peptidase_S8_subtilisin-rel"/>
</dbReference>
<keyword evidence="5" id="KW-0326">Glycosidase</keyword>
<evidence type="ECO:0000256" key="8">
    <source>
        <dbReference type="RuleBase" id="RU003355"/>
    </source>
</evidence>
<keyword evidence="3 7" id="KW-0378">Hydrolase</keyword>
<evidence type="ECO:0000256" key="3">
    <source>
        <dbReference type="ARBA" id="ARBA00022801"/>
    </source>
</evidence>
<evidence type="ECO:0000256" key="5">
    <source>
        <dbReference type="ARBA" id="ARBA00023295"/>
    </source>
</evidence>
<evidence type="ECO:0000259" key="10">
    <source>
        <dbReference type="PROSITE" id="PS50853"/>
    </source>
</evidence>
<dbReference type="InterPro" id="IPR003961">
    <property type="entry name" value="FN3_dom"/>
</dbReference>
<dbReference type="Gene3D" id="3.40.50.200">
    <property type="entry name" value="Peptidase S8/S53 domain"/>
    <property type="match status" value="1"/>
</dbReference>
<feature type="signal peptide" evidence="9">
    <location>
        <begin position="1"/>
        <end position="33"/>
    </location>
</feature>
<name>A0A0A0B3S4_9CELL</name>
<evidence type="ECO:0000256" key="7">
    <source>
        <dbReference type="PROSITE-ProRule" id="PRU01240"/>
    </source>
</evidence>
<dbReference type="AlphaFoldDB" id="A0A0A0B3S4"/>
<feature type="chain" id="PRO_5001959017" description="Fibronectin type-III domain-containing protein" evidence="9">
    <location>
        <begin position="34"/>
        <end position="606"/>
    </location>
</feature>
<dbReference type="InterPro" id="IPR034193">
    <property type="entry name" value="PCSK9_ProteinaseK-like"/>
</dbReference>
<dbReference type="GO" id="GO:0006508">
    <property type="term" value="P:proteolysis"/>
    <property type="evidence" value="ECO:0007669"/>
    <property type="project" value="UniProtKB-KW"/>
</dbReference>